<dbReference type="RefSeq" id="XP_002287045.1">
    <property type="nucleotide sequence ID" value="XM_002287009.1"/>
</dbReference>
<dbReference type="GeneID" id="7452540"/>
<organism evidence="2 3">
    <name type="scientific">Thalassiosira pseudonana</name>
    <name type="common">Marine diatom</name>
    <name type="synonym">Cyclotella nana</name>
    <dbReference type="NCBI Taxonomy" id="35128"/>
    <lineage>
        <taxon>Eukaryota</taxon>
        <taxon>Sar</taxon>
        <taxon>Stramenopiles</taxon>
        <taxon>Ochrophyta</taxon>
        <taxon>Bacillariophyta</taxon>
        <taxon>Coscinodiscophyceae</taxon>
        <taxon>Thalassiosirophycidae</taxon>
        <taxon>Thalassiosirales</taxon>
        <taxon>Thalassiosiraceae</taxon>
        <taxon>Thalassiosira</taxon>
    </lineage>
</organism>
<name>B8BSA4_THAPS</name>
<proteinExistence type="predicted"/>
<dbReference type="KEGG" id="tps:THAPSDRAFT_1915"/>
<dbReference type="Proteomes" id="UP000001449">
    <property type="component" value="Chromosome 1"/>
</dbReference>
<reference evidence="2 3" key="1">
    <citation type="journal article" date="2004" name="Science">
        <title>The genome of the diatom Thalassiosira pseudonana: ecology, evolution, and metabolism.</title>
        <authorList>
            <person name="Armbrust E.V."/>
            <person name="Berges J.A."/>
            <person name="Bowler C."/>
            <person name="Green B.R."/>
            <person name="Martinez D."/>
            <person name="Putnam N.H."/>
            <person name="Zhou S."/>
            <person name="Allen A.E."/>
            <person name="Apt K.E."/>
            <person name="Bechner M."/>
            <person name="Brzezinski M.A."/>
            <person name="Chaal B.K."/>
            <person name="Chiovitti A."/>
            <person name="Davis A.K."/>
            <person name="Demarest M.S."/>
            <person name="Detter J.C."/>
            <person name="Glavina T."/>
            <person name="Goodstein D."/>
            <person name="Hadi M.Z."/>
            <person name="Hellsten U."/>
            <person name="Hildebrand M."/>
            <person name="Jenkins B.D."/>
            <person name="Jurka J."/>
            <person name="Kapitonov V.V."/>
            <person name="Kroger N."/>
            <person name="Lau W.W."/>
            <person name="Lane T.W."/>
            <person name="Larimer F.W."/>
            <person name="Lippmeier J.C."/>
            <person name="Lucas S."/>
            <person name="Medina M."/>
            <person name="Montsant A."/>
            <person name="Obornik M."/>
            <person name="Parker M.S."/>
            <person name="Palenik B."/>
            <person name="Pazour G.J."/>
            <person name="Richardson P.M."/>
            <person name="Rynearson T.A."/>
            <person name="Saito M.A."/>
            <person name="Schwartz D.C."/>
            <person name="Thamatrakoln K."/>
            <person name="Valentin K."/>
            <person name="Vardi A."/>
            <person name="Wilkerson F.P."/>
            <person name="Rokhsar D.S."/>
        </authorList>
    </citation>
    <scope>NUCLEOTIDE SEQUENCE [LARGE SCALE GENOMIC DNA]</scope>
    <source>
        <strain evidence="2 3">CCMP1335</strain>
    </source>
</reference>
<dbReference type="HOGENOM" id="CLU_974825_0_0_1"/>
<protein>
    <submittedName>
        <fullName evidence="2">Uncharacterized protein</fullName>
    </submittedName>
</protein>
<gene>
    <name evidence="2" type="ORF">THAPSDRAFT_1915</name>
</gene>
<feature type="compositionally biased region" description="Polar residues" evidence="1">
    <location>
        <begin position="8"/>
        <end position="23"/>
    </location>
</feature>
<feature type="region of interest" description="Disordered" evidence="1">
    <location>
        <begin position="1"/>
        <end position="31"/>
    </location>
</feature>
<evidence type="ECO:0000256" key="1">
    <source>
        <dbReference type="SAM" id="MobiDB-lite"/>
    </source>
</evidence>
<reference evidence="2 3" key="2">
    <citation type="journal article" date="2008" name="Nature">
        <title>The Phaeodactylum genome reveals the evolutionary history of diatom genomes.</title>
        <authorList>
            <person name="Bowler C."/>
            <person name="Allen A.E."/>
            <person name="Badger J.H."/>
            <person name="Grimwood J."/>
            <person name="Jabbari K."/>
            <person name="Kuo A."/>
            <person name="Maheswari U."/>
            <person name="Martens C."/>
            <person name="Maumus F."/>
            <person name="Otillar R.P."/>
            <person name="Rayko E."/>
            <person name="Salamov A."/>
            <person name="Vandepoele K."/>
            <person name="Beszteri B."/>
            <person name="Gruber A."/>
            <person name="Heijde M."/>
            <person name="Katinka M."/>
            <person name="Mock T."/>
            <person name="Valentin K."/>
            <person name="Verret F."/>
            <person name="Berges J.A."/>
            <person name="Brownlee C."/>
            <person name="Cadoret J.P."/>
            <person name="Chiovitti A."/>
            <person name="Choi C.J."/>
            <person name="Coesel S."/>
            <person name="De Martino A."/>
            <person name="Detter J.C."/>
            <person name="Durkin C."/>
            <person name="Falciatore A."/>
            <person name="Fournet J."/>
            <person name="Haruta M."/>
            <person name="Huysman M.J."/>
            <person name="Jenkins B.D."/>
            <person name="Jiroutova K."/>
            <person name="Jorgensen R.E."/>
            <person name="Joubert Y."/>
            <person name="Kaplan A."/>
            <person name="Kroger N."/>
            <person name="Kroth P.G."/>
            <person name="La Roche J."/>
            <person name="Lindquist E."/>
            <person name="Lommer M."/>
            <person name="Martin-Jezequel V."/>
            <person name="Lopez P.J."/>
            <person name="Lucas S."/>
            <person name="Mangogna M."/>
            <person name="McGinnis K."/>
            <person name="Medlin L.K."/>
            <person name="Montsant A."/>
            <person name="Oudot-Le Secq M.P."/>
            <person name="Napoli C."/>
            <person name="Obornik M."/>
            <person name="Parker M.S."/>
            <person name="Petit J.L."/>
            <person name="Porcel B.M."/>
            <person name="Poulsen N."/>
            <person name="Robison M."/>
            <person name="Rychlewski L."/>
            <person name="Rynearson T.A."/>
            <person name="Schmutz J."/>
            <person name="Shapiro H."/>
            <person name="Siaut M."/>
            <person name="Stanley M."/>
            <person name="Sussman M.R."/>
            <person name="Taylor A.R."/>
            <person name="Vardi A."/>
            <person name="von Dassow P."/>
            <person name="Vyverman W."/>
            <person name="Willis A."/>
            <person name="Wyrwicz L.S."/>
            <person name="Rokhsar D.S."/>
            <person name="Weissenbach J."/>
            <person name="Armbrust E.V."/>
            <person name="Green B.R."/>
            <person name="Van de Peer Y."/>
            <person name="Grigoriev I.V."/>
        </authorList>
    </citation>
    <scope>NUCLEOTIDE SEQUENCE [LARGE SCALE GENOMIC DNA]</scope>
    <source>
        <strain evidence="2 3">CCMP1335</strain>
    </source>
</reference>
<dbReference type="eggNOG" id="ENOG502SUI7">
    <property type="taxonomic scope" value="Eukaryota"/>
</dbReference>
<evidence type="ECO:0000313" key="2">
    <source>
        <dbReference type="EMBL" id="EED96686.1"/>
    </source>
</evidence>
<dbReference type="AlphaFoldDB" id="B8BSA4"/>
<dbReference type="InParanoid" id="B8BSA4"/>
<accession>B8BSA4</accession>
<dbReference type="EMBL" id="CM000638">
    <property type="protein sequence ID" value="EED96686.1"/>
    <property type="molecule type" value="Genomic_DNA"/>
</dbReference>
<dbReference type="PaxDb" id="35128-Thaps1915"/>
<keyword evidence="3" id="KW-1185">Reference proteome</keyword>
<evidence type="ECO:0000313" key="3">
    <source>
        <dbReference type="Proteomes" id="UP000001449"/>
    </source>
</evidence>
<dbReference type="OMA" id="HAKETRF"/>
<sequence>MTAILFSKMSTQGSNRRLNSNTSKDLDDSRGTVTTMDCSVVGDDGLHHDEEADVSAGCRLVASGHHTHAKETRFHTSHIRDSIQVQTHHGCHVNDDEVHEENPHLQDFLIFDHNVHVEPCAKVTNVAAKDGCQHSILHKKSARANDQTPKKKSVHFGTVLVRDYDLILGDHPCCSYGPPITLDWDYLEYKPLSVNEYELHHAPRRSLREMLLNYYQRKHMLTEAGYTEADLKANKKVVNKSKFNRSITRSCAPYHPLEWAVESAVRKMKRIVGKTDHWKREASLYA</sequence>